<evidence type="ECO:0000256" key="3">
    <source>
        <dbReference type="PROSITE-ProRule" id="PRU00023"/>
    </source>
</evidence>
<feature type="region of interest" description="Disordered" evidence="4">
    <location>
        <begin position="177"/>
        <end position="198"/>
    </location>
</feature>
<name>A0A381L2C0_BLUGR</name>
<dbReference type="InterPro" id="IPR002110">
    <property type="entry name" value="Ankyrin_rpt"/>
</dbReference>
<dbReference type="PANTHER" id="PTHR24178">
    <property type="entry name" value="MOLTING PROTEIN MLT-4"/>
    <property type="match status" value="1"/>
</dbReference>
<protein>
    <submittedName>
        <fullName evidence="5">Bgt-1515</fullName>
    </submittedName>
</protein>
<proteinExistence type="predicted"/>
<reference evidence="5" key="1">
    <citation type="submission" date="2018-07" db="EMBL/GenBank/DDBJ databases">
        <authorList>
            <person name="Quirk P.G."/>
            <person name="Krulwich T.A."/>
        </authorList>
    </citation>
    <scope>NUCLEOTIDE SEQUENCE</scope>
    <source>
        <strain evidence="5">96224</strain>
    </source>
</reference>
<dbReference type="Pfam" id="PF12796">
    <property type="entry name" value="Ank_2"/>
    <property type="match status" value="1"/>
</dbReference>
<sequence>MALTGDEIDELLYLARSGESKEFESLSSALCEREKLTTSELIAAAKDDHSGNGILHMAAANGHVVIMRYLCNALASPTPQIAQTNSILSSQNYAGNTALHWAALNGHLECVKFLLDHGADPTITNHRGHDAIYEAELNGKAEVVDWVLKEGGQELDESIAQNDTYKNTAVGVAEKTTSKVEETEKATEKMEELEIKSE</sequence>
<accession>A0A381L2C0</accession>
<evidence type="ECO:0000313" key="5">
    <source>
        <dbReference type="EMBL" id="SUZ08033.1"/>
    </source>
</evidence>
<keyword evidence="1" id="KW-0677">Repeat</keyword>
<evidence type="ECO:0000256" key="2">
    <source>
        <dbReference type="ARBA" id="ARBA00023043"/>
    </source>
</evidence>
<dbReference type="SUPFAM" id="SSF48403">
    <property type="entry name" value="Ankyrin repeat"/>
    <property type="match status" value="1"/>
</dbReference>
<dbReference type="PRINTS" id="PR01415">
    <property type="entry name" value="ANKYRIN"/>
</dbReference>
<feature type="repeat" description="ANK" evidence="3">
    <location>
        <begin position="94"/>
        <end position="126"/>
    </location>
</feature>
<organism evidence="5">
    <name type="scientific">Blumeria graminis f. sp. tritici 96224</name>
    <dbReference type="NCBI Taxonomy" id="1268274"/>
    <lineage>
        <taxon>Eukaryota</taxon>
        <taxon>Fungi</taxon>
        <taxon>Dikarya</taxon>
        <taxon>Ascomycota</taxon>
        <taxon>Pezizomycotina</taxon>
        <taxon>Leotiomycetes</taxon>
        <taxon>Erysiphales</taxon>
        <taxon>Erysiphaceae</taxon>
        <taxon>Blumeria</taxon>
    </lineage>
</organism>
<evidence type="ECO:0000256" key="1">
    <source>
        <dbReference type="ARBA" id="ARBA00022737"/>
    </source>
</evidence>
<keyword evidence="2 3" id="KW-0040">ANK repeat</keyword>
<dbReference type="OrthoDB" id="10057496at2759"/>
<dbReference type="SMART" id="SM00248">
    <property type="entry name" value="ANK"/>
    <property type="match status" value="3"/>
</dbReference>
<dbReference type="EMBL" id="UIGY01000006">
    <property type="protein sequence ID" value="SUZ08033.1"/>
    <property type="molecule type" value="Genomic_DNA"/>
</dbReference>
<evidence type="ECO:0000256" key="4">
    <source>
        <dbReference type="SAM" id="MobiDB-lite"/>
    </source>
</evidence>
<dbReference type="PROSITE" id="PS50088">
    <property type="entry name" value="ANK_REPEAT"/>
    <property type="match status" value="1"/>
</dbReference>
<gene>
    <name evidence="5" type="ORF">BGT96224V2_LOCUS1146</name>
</gene>
<dbReference type="PROSITE" id="PS50297">
    <property type="entry name" value="ANK_REP_REGION"/>
    <property type="match status" value="1"/>
</dbReference>
<dbReference type="Gene3D" id="1.25.40.20">
    <property type="entry name" value="Ankyrin repeat-containing domain"/>
    <property type="match status" value="1"/>
</dbReference>
<dbReference type="AlphaFoldDB" id="A0A381L2C0"/>
<dbReference type="InterPro" id="IPR036770">
    <property type="entry name" value="Ankyrin_rpt-contain_sf"/>
</dbReference>